<evidence type="ECO:0000313" key="2">
    <source>
        <dbReference type="EMBL" id="KAJ7203610.1"/>
    </source>
</evidence>
<reference evidence="2" key="1">
    <citation type="submission" date="2023-03" db="EMBL/GenBank/DDBJ databases">
        <title>Massive genome expansion in bonnet fungi (Mycena s.s.) driven by repeated elements and novel gene families across ecological guilds.</title>
        <authorList>
            <consortium name="Lawrence Berkeley National Laboratory"/>
            <person name="Harder C.B."/>
            <person name="Miyauchi S."/>
            <person name="Viragh M."/>
            <person name="Kuo A."/>
            <person name="Thoen E."/>
            <person name="Andreopoulos B."/>
            <person name="Lu D."/>
            <person name="Skrede I."/>
            <person name="Drula E."/>
            <person name="Henrissat B."/>
            <person name="Morin E."/>
            <person name="Kohler A."/>
            <person name="Barry K."/>
            <person name="LaButti K."/>
            <person name="Morin E."/>
            <person name="Salamov A."/>
            <person name="Lipzen A."/>
            <person name="Mereny Z."/>
            <person name="Hegedus B."/>
            <person name="Baldrian P."/>
            <person name="Stursova M."/>
            <person name="Weitz H."/>
            <person name="Taylor A."/>
            <person name="Grigoriev I.V."/>
            <person name="Nagy L.G."/>
            <person name="Martin F."/>
            <person name="Kauserud H."/>
        </authorList>
    </citation>
    <scope>NUCLEOTIDE SEQUENCE</scope>
    <source>
        <strain evidence="2">9144</strain>
    </source>
</reference>
<organism evidence="2 3">
    <name type="scientific">Mycena pura</name>
    <dbReference type="NCBI Taxonomy" id="153505"/>
    <lineage>
        <taxon>Eukaryota</taxon>
        <taxon>Fungi</taxon>
        <taxon>Dikarya</taxon>
        <taxon>Basidiomycota</taxon>
        <taxon>Agaricomycotina</taxon>
        <taxon>Agaricomycetes</taxon>
        <taxon>Agaricomycetidae</taxon>
        <taxon>Agaricales</taxon>
        <taxon>Marasmiineae</taxon>
        <taxon>Mycenaceae</taxon>
        <taxon>Mycena</taxon>
    </lineage>
</organism>
<gene>
    <name evidence="2" type="ORF">GGX14DRAFT_651787</name>
</gene>
<dbReference type="InterPro" id="IPR036291">
    <property type="entry name" value="NAD(P)-bd_dom_sf"/>
</dbReference>
<accession>A0AAD6YD99</accession>
<name>A0AAD6YD99_9AGAR</name>
<evidence type="ECO:0000313" key="3">
    <source>
        <dbReference type="Proteomes" id="UP001219525"/>
    </source>
</evidence>
<evidence type="ECO:0000256" key="1">
    <source>
        <dbReference type="SAM" id="MobiDB-lite"/>
    </source>
</evidence>
<protein>
    <submittedName>
        <fullName evidence="2">Uncharacterized protein</fullName>
    </submittedName>
</protein>
<proteinExistence type="predicted"/>
<comment type="caution">
    <text evidence="2">The sequence shown here is derived from an EMBL/GenBank/DDBJ whole genome shotgun (WGS) entry which is preliminary data.</text>
</comment>
<dbReference type="Gene3D" id="3.90.180.10">
    <property type="entry name" value="Medium-chain alcohol dehydrogenases, catalytic domain"/>
    <property type="match status" value="1"/>
</dbReference>
<dbReference type="Gene3D" id="3.40.50.720">
    <property type="entry name" value="NAD(P)-binding Rossmann-like Domain"/>
    <property type="match status" value="1"/>
</dbReference>
<keyword evidence="3" id="KW-1185">Reference proteome</keyword>
<dbReference type="SUPFAM" id="SSF51735">
    <property type="entry name" value="NAD(P)-binding Rossmann-fold domains"/>
    <property type="match status" value="1"/>
</dbReference>
<feature type="region of interest" description="Disordered" evidence="1">
    <location>
        <begin position="205"/>
        <end position="250"/>
    </location>
</feature>
<dbReference type="AlphaFoldDB" id="A0AAD6YD99"/>
<dbReference type="Proteomes" id="UP001219525">
    <property type="component" value="Unassembled WGS sequence"/>
</dbReference>
<sequence>MRSLGADEARPATWIIFHALTATQVVDYRANAPLPAYLARAYAAQPFDYVFDTIGTQALFDECAAYLAQTGLLVNVGNFEGFGVTIWRAVVNTYLPRMFGGVPRREGGRARAHGRGAAFAVDDVFEFEDALKAYDGCLRGMQWGKLSSRRNVMYLYSILPNELALDLAPPRLRRDGGAADIPATEHSRANNGRLIRRWDAAKNVRARSSSAGALKHKPRAPKGPKTSKPSRCAMQRVAGESKPIEQSTRR</sequence>
<dbReference type="EMBL" id="JARJCW010000050">
    <property type="protein sequence ID" value="KAJ7203610.1"/>
    <property type="molecule type" value="Genomic_DNA"/>
</dbReference>